<evidence type="ECO:0000256" key="1">
    <source>
        <dbReference type="SAM" id="MobiDB-lite"/>
    </source>
</evidence>
<accession>A0A0A9DDM6</accession>
<dbReference type="EMBL" id="GBRH01214155">
    <property type="protein sequence ID" value="JAD83740.1"/>
    <property type="molecule type" value="Transcribed_RNA"/>
</dbReference>
<evidence type="ECO:0000313" key="2">
    <source>
        <dbReference type="EMBL" id="JAD83740.1"/>
    </source>
</evidence>
<reference evidence="2" key="1">
    <citation type="submission" date="2014-09" db="EMBL/GenBank/DDBJ databases">
        <authorList>
            <person name="Magalhaes I.L.F."/>
            <person name="Oliveira U."/>
            <person name="Santos F.R."/>
            <person name="Vidigal T.H.D.A."/>
            <person name="Brescovit A.D."/>
            <person name="Santos A.J."/>
        </authorList>
    </citation>
    <scope>NUCLEOTIDE SEQUENCE</scope>
    <source>
        <tissue evidence="2">Shoot tissue taken approximately 20 cm above the soil surface</tissue>
    </source>
</reference>
<feature type="compositionally biased region" description="Acidic residues" evidence="1">
    <location>
        <begin position="67"/>
        <end position="80"/>
    </location>
</feature>
<dbReference type="AlphaFoldDB" id="A0A0A9DDM6"/>
<proteinExistence type="predicted"/>
<reference evidence="2" key="2">
    <citation type="journal article" date="2015" name="Data Brief">
        <title>Shoot transcriptome of the giant reed, Arundo donax.</title>
        <authorList>
            <person name="Barrero R.A."/>
            <person name="Guerrero F.D."/>
            <person name="Moolhuijzen P."/>
            <person name="Goolsby J.A."/>
            <person name="Tidwell J."/>
            <person name="Bellgard S.E."/>
            <person name="Bellgard M.I."/>
        </authorList>
    </citation>
    <scope>NUCLEOTIDE SEQUENCE</scope>
    <source>
        <tissue evidence="2">Shoot tissue taken approximately 20 cm above the soil surface</tissue>
    </source>
</reference>
<name>A0A0A9DDM6_ARUDO</name>
<feature type="region of interest" description="Disordered" evidence="1">
    <location>
        <begin position="1"/>
        <end position="22"/>
    </location>
</feature>
<organism evidence="2">
    <name type="scientific">Arundo donax</name>
    <name type="common">Giant reed</name>
    <name type="synonym">Donax arundinaceus</name>
    <dbReference type="NCBI Taxonomy" id="35708"/>
    <lineage>
        <taxon>Eukaryota</taxon>
        <taxon>Viridiplantae</taxon>
        <taxon>Streptophyta</taxon>
        <taxon>Embryophyta</taxon>
        <taxon>Tracheophyta</taxon>
        <taxon>Spermatophyta</taxon>
        <taxon>Magnoliopsida</taxon>
        <taxon>Liliopsida</taxon>
        <taxon>Poales</taxon>
        <taxon>Poaceae</taxon>
        <taxon>PACMAD clade</taxon>
        <taxon>Arundinoideae</taxon>
        <taxon>Arundineae</taxon>
        <taxon>Arundo</taxon>
    </lineage>
</organism>
<feature type="region of interest" description="Disordered" evidence="1">
    <location>
        <begin position="49"/>
        <end position="80"/>
    </location>
</feature>
<sequence length="80" mass="8813">MSAPHTKTCHRSQYAAPSAGVAPDDIAAPAREAGARWRRALFQRVGVGAAERARRRRRPGLARVVSEEEQDDDCDREGNK</sequence>
<protein>
    <submittedName>
        <fullName evidence="2">Uncharacterized protein</fullName>
    </submittedName>
</protein>